<gene>
    <name evidence="1" type="ORF">SCLCIDRAFT_122908</name>
</gene>
<proteinExistence type="predicted"/>
<reference evidence="1 2" key="1">
    <citation type="submission" date="2014-04" db="EMBL/GenBank/DDBJ databases">
        <authorList>
            <consortium name="DOE Joint Genome Institute"/>
            <person name="Kuo A."/>
            <person name="Kohler A."/>
            <person name="Nagy L.G."/>
            <person name="Floudas D."/>
            <person name="Copeland A."/>
            <person name="Barry K.W."/>
            <person name="Cichocki N."/>
            <person name="Veneault-Fourrey C."/>
            <person name="LaButti K."/>
            <person name="Lindquist E.A."/>
            <person name="Lipzen A."/>
            <person name="Lundell T."/>
            <person name="Morin E."/>
            <person name="Murat C."/>
            <person name="Sun H."/>
            <person name="Tunlid A."/>
            <person name="Henrissat B."/>
            <person name="Grigoriev I.V."/>
            <person name="Hibbett D.S."/>
            <person name="Martin F."/>
            <person name="Nordberg H.P."/>
            <person name="Cantor M.N."/>
            <person name="Hua S.X."/>
        </authorList>
    </citation>
    <scope>NUCLEOTIDE SEQUENCE [LARGE SCALE GENOMIC DNA]</scope>
    <source>
        <strain evidence="1 2">Foug A</strain>
    </source>
</reference>
<reference evidence="2" key="2">
    <citation type="submission" date="2015-01" db="EMBL/GenBank/DDBJ databases">
        <title>Evolutionary Origins and Diversification of the Mycorrhizal Mutualists.</title>
        <authorList>
            <consortium name="DOE Joint Genome Institute"/>
            <consortium name="Mycorrhizal Genomics Consortium"/>
            <person name="Kohler A."/>
            <person name="Kuo A."/>
            <person name="Nagy L.G."/>
            <person name="Floudas D."/>
            <person name="Copeland A."/>
            <person name="Barry K.W."/>
            <person name="Cichocki N."/>
            <person name="Veneault-Fourrey C."/>
            <person name="LaButti K."/>
            <person name="Lindquist E.A."/>
            <person name="Lipzen A."/>
            <person name="Lundell T."/>
            <person name="Morin E."/>
            <person name="Murat C."/>
            <person name="Riley R."/>
            <person name="Ohm R."/>
            <person name="Sun H."/>
            <person name="Tunlid A."/>
            <person name="Henrissat B."/>
            <person name="Grigoriev I.V."/>
            <person name="Hibbett D.S."/>
            <person name="Martin F."/>
        </authorList>
    </citation>
    <scope>NUCLEOTIDE SEQUENCE [LARGE SCALE GENOMIC DNA]</scope>
    <source>
        <strain evidence="2">Foug A</strain>
    </source>
</reference>
<dbReference type="Proteomes" id="UP000053989">
    <property type="component" value="Unassembled WGS sequence"/>
</dbReference>
<feature type="non-terminal residue" evidence="1">
    <location>
        <position position="1"/>
    </location>
</feature>
<sequence>VIMLPHINYIPEPHIFDDQEHCPHADGCFGLVDCFQWPQKYNKDYAFTICIPQKDTILSLEIAWYTLTADDFIIPTGSKFTVGTL</sequence>
<dbReference type="InParanoid" id="A0A0C3A8J6"/>
<protein>
    <submittedName>
        <fullName evidence="1">Uncharacterized protein</fullName>
    </submittedName>
</protein>
<dbReference type="OrthoDB" id="2804090at2759"/>
<dbReference type="HOGENOM" id="CLU_125776_1_0_1"/>
<keyword evidence="2" id="KW-1185">Reference proteome</keyword>
<evidence type="ECO:0000313" key="1">
    <source>
        <dbReference type="EMBL" id="KIM61172.1"/>
    </source>
</evidence>
<accession>A0A0C3A8J6</accession>
<evidence type="ECO:0000313" key="2">
    <source>
        <dbReference type="Proteomes" id="UP000053989"/>
    </source>
</evidence>
<dbReference type="AlphaFoldDB" id="A0A0C3A8J6"/>
<organism evidence="1 2">
    <name type="scientific">Scleroderma citrinum Foug A</name>
    <dbReference type="NCBI Taxonomy" id="1036808"/>
    <lineage>
        <taxon>Eukaryota</taxon>
        <taxon>Fungi</taxon>
        <taxon>Dikarya</taxon>
        <taxon>Basidiomycota</taxon>
        <taxon>Agaricomycotina</taxon>
        <taxon>Agaricomycetes</taxon>
        <taxon>Agaricomycetidae</taxon>
        <taxon>Boletales</taxon>
        <taxon>Sclerodermatineae</taxon>
        <taxon>Sclerodermataceae</taxon>
        <taxon>Scleroderma</taxon>
    </lineage>
</organism>
<dbReference type="EMBL" id="KN822055">
    <property type="protein sequence ID" value="KIM61172.1"/>
    <property type="molecule type" value="Genomic_DNA"/>
</dbReference>
<name>A0A0C3A8J6_9AGAM</name>